<dbReference type="InterPro" id="IPR052016">
    <property type="entry name" value="Bact_Sigma-Reg"/>
</dbReference>
<reference evidence="5" key="1">
    <citation type="journal article" date="2019" name="Int. J. Syst. Evol. Microbiol.">
        <title>The Global Catalogue of Microorganisms (GCM) 10K type strain sequencing project: providing services to taxonomists for standard genome sequencing and annotation.</title>
        <authorList>
            <consortium name="The Broad Institute Genomics Platform"/>
            <consortium name="The Broad Institute Genome Sequencing Center for Infectious Disease"/>
            <person name="Wu L."/>
            <person name="Ma J."/>
        </authorList>
    </citation>
    <scope>NUCLEOTIDE SEQUENCE [LARGE SCALE GENOMIC DNA]</scope>
    <source>
        <strain evidence="5">CGMCC 4.7139</strain>
    </source>
</reference>
<feature type="domain" description="PAS" evidence="3">
    <location>
        <begin position="17"/>
        <end position="88"/>
    </location>
</feature>
<comment type="caution">
    <text evidence="4">The sequence shown here is derived from an EMBL/GenBank/DDBJ whole genome shotgun (WGS) entry which is preliminary data.</text>
</comment>
<proteinExistence type="predicted"/>
<accession>A0ABV9GE97</accession>
<dbReference type="InterPro" id="IPR000014">
    <property type="entry name" value="PAS"/>
</dbReference>
<dbReference type="PANTHER" id="PTHR43156:SF2">
    <property type="entry name" value="STAGE II SPORULATION PROTEIN E"/>
    <property type="match status" value="1"/>
</dbReference>
<dbReference type="Gene3D" id="3.30.450.20">
    <property type="entry name" value="PAS domain"/>
    <property type="match status" value="2"/>
</dbReference>
<dbReference type="InterPro" id="IPR001932">
    <property type="entry name" value="PPM-type_phosphatase-like_dom"/>
</dbReference>
<dbReference type="SUPFAM" id="SSF55781">
    <property type="entry name" value="GAF domain-like"/>
    <property type="match status" value="1"/>
</dbReference>
<dbReference type="Gene3D" id="3.30.450.40">
    <property type="match status" value="1"/>
</dbReference>
<dbReference type="Pfam" id="PF08448">
    <property type="entry name" value="PAS_4"/>
    <property type="match status" value="1"/>
</dbReference>
<dbReference type="Pfam" id="PF07228">
    <property type="entry name" value="SpoIIE"/>
    <property type="match status" value="1"/>
</dbReference>
<organism evidence="4 5">
    <name type="scientific">Streptomyces maoxianensis</name>
    <dbReference type="NCBI Taxonomy" id="1459942"/>
    <lineage>
        <taxon>Bacteria</taxon>
        <taxon>Bacillati</taxon>
        <taxon>Actinomycetota</taxon>
        <taxon>Actinomycetes</taxon>
        <taxon>Kitasatosporales</taxon>
        <taxon>Streptomycetaceae</taxon>
        <taxon>Streptomyces</taxon>
    </lineage>
</organism>
<evidence type="ECO:0000256" key="1">
    <source>
        <dbReference type="ARBA" id="ARBA00022801"/>
    </source>
</evidence>
<dbReference type="InterPro" id="IPR036457">
    <property type="entry name" value="PPM-type-like_dom_sf"/>
</dbReference>
<dbReference type="CDD" id="cd00130">
    <property type="entry name" value="PAS"/>
    <property type="match status" value="2"/>
</dbReference>
<dbReference type="SMART" id="SM00331">
    <property type="entry name" value="PP2C_SIG"/>
    <property type="match status" value="1"/>
</dbReference>
<dbReference type="InterPro" id="IPR029016">
    <property type="entry name" value="GAF-like_dom_sf"/>
</dbReference>
<dbReference type="Proteomes" id="UP001595993">
    <property type="component" value="Unassembled WGS sequence"/>
</dbReference>
<dbReference type="RefSeq" id="WP_381200414.1">
    <property type="nucleotide sequence ID" value="NZ_JBHSFE010000022.1"/>
</dbReference>
<dbReference type="SMART" id="SM00091">
    <property type="entry name" value="PAS"/>
    <property type="match status" value="2"/>
</dbReference>
<keyword evidence="1" id="KW-0378">Hydrolase</keyword>
<dbReference type="InterPro" id="IPR035965">
    <property type="entry name" value="PAS-like_dom_sf"/>
</dbReference>
<dbReference type="SUPFAM" id="SSF55785">
    <property type="entry name" value="PYP-like sensor domain (PAS domain)"/>
    <property type="match status" value="2"/>
</dbReference>
<evidence type="ECO:0000313" key="5">
    <source>
        <dbReference type="Proteomes" id="UP001595993"/>
    </source>
</evidence>
<dbReference type="Gene3D" id="3.60.40.10">
    <property type="entry name" value="PPM-type phosphatase domain"/>
    <property type="match status" value="1"/>
</dbReference>
<dbReference type="Pfam" id="PF00989">
    <property type="entry name" value="PAS"/>
    <property type="match status" value="1"/>
</dbReference>
<name>A0ABV9GE97_9ACTN</name>
<dbReference type="InterPro" id="IPR013767">
    <property type="entry name" value="PAS_fold"/>
</dbReference>
<protein>
    <submittedName>
        <fullName evidence="4">SpoIIE family protein phosphatase</fullName>
    </submittedName>
</protein>
<dbReference type="InterPro" id="IPR013656">
    <property type="entry name" value="PAS_4"/>
</dbReference>
<dbReference type="Pfam" id="PF01590">
    <property type="entry name" value="GAF"/>
    <property type="match status" value="1"/>
</dbReference>
<dbReference type="NCBIfam" id="TIGR00229">
    <property type="entry name" value="sensory_box"/>
    <property type="match status" value="2"/>
</dbReference>
<sequence>MSAIESFPVDPARPGGSTSEPSGLLDVLNVAAVVLDADGRIVLWSPQAAELFGYTTDEALGQYAGRLLVHERHLELVRHLFAEVMAGDGGWTGVFPVRHKDGSPLLVEFRNMRLENDRKDLYALGLATEQTTLRTVERDLALSTRLISQSPIGLAVVDTDLRYVMVNPALERINGLPAAAHIGRHVRDAVPFLDTEAIEAAMCEVLATGTPILDRESVARIPADPDREHAWSVSFYRLESSNGKVLGLATSVVDVTERHIATSEAAQARQRLSLVADASMRIGTTLDLDQTARELAEVSVPELADVAAVDVLDSVLNGRSAVVKNEGHAVFRALAVAASYPTDAVRAADQPGEIARYDADRLVTHCVNTASPVRVARVQREDLSRIARSPEAAEMLAAAGVHSYLAVPLIARGEVLGALDLKRTRNPEPFNADDEVLAGELAARAAVCIDNARWYRQVRNTALTLQRSLLPQQPPDQPGLEIAYRYQPAEAASEVGGDWFDVIPLTGGKTALVVGDVMGSGISAAATMGQLRTATRTLAELDLDPAQVQRHLDRLTDRMGQTITTCIYAVYDPSKGHCLISSAGHLPPVLVRPGKPPELLDLPTGAPLGVGEVAFHTTKVAMHPGDELVLYTDGLVETRVQAIDERLDALLALLAKPQRSLEETCDVLLHALRQPGDHDDVALLIARARPLTDTGATTPT</sequence>
<dbReference type="SUPFAM" id="SSF81606">
    <property type="entry name" value="PP2C-like"/>
    <property type="match status" value="1"/>
</dbReference>
<feature type="region of interest" description="Disordered" evidence="2">
    <location>
        <begin position="1"/>
        <end position="20"/>
    </location>
</feature>
<keyword evidence="5" id="KW-1185">Reference proteome</keyword>
<dbReference type="PANTHER" id="PTHR43156">
    <property type="entry name" value="STAGE II SPORULATION PROTEIN E-RELATED"/>
    <property type="match status" value="1"/>
</dbReference>
<dbReference type="PROSITE" id="PS50112">
    <property type="entry name" value="PAS"/>
    <property type="match status" value="1"/>
</dbReference>
<evidence type="ECO:0000313" key="4">
    <source>
        <dbReference type="EMBL" id="MFC4611375.1"/>
    </source>
</evidence>
<gene>
    <name evidence="4" type="ORF">ACFO9E_26805</name>
</gene>
<evidence type="ECO:0000259" key="3">
    <source>
        <dbReference type="PROSITE" id="PS50112"/>
    </source>
</evidence>
<dbReference type="InterPro" id="IPR003018">
    <property type="entry name" value="GAF"/>
</dbReference>
<dbReference type="EMBL" id="JBHSFE010000022">
    <property type="protein sequence ID" value="MFC4611375.1"/>
    <property type="molecule type" value="Genomic_DNA"/>
</dbReference>
<evidence type="ECO:0000256" key="2">
    <source>
        <dbReference type="SAM" id="MobiDB-lite"/>
    </source>
</evidence>
<dbReference type="SMART" id="SM00065">
    <property type="entry name" value="GAF"/>
    <property type="match status" value="1"/>
</dbReference>